<gene>
    <name evidence="17" type="primary">ribBA</name>
    <name evidence="19" type="ORF">PNH38_00975</name>
</gene>
<dbReference type="InterPro" id="IPR017945">
    <property type="entry name" value="DHBP_synth_RibB-like_a/b_dom"/>
</dbReference>
<evidence type="ECO:0000256" key="9">
    <source>
        <dbReference type="ARBA" id="ARBA00022801"/>
    </source>
</evidence>
<dbReference type="NCBIfam" id="TIGR00505">
    <property type="entry name" value="ribA"/>
    <property type="match status" value="1"/>
</dbReference>
<evidence type="ECO:0000256" key="4">
    <source>
        <dbReference type="ARBA" id="ARBA00004904"/>
    </source>
</evidence>
<dbReference type="InterPro" id="IPR016299">
    <property type="entry name" value="Riboflavin_synth_RibBA"/>
</dbReference>
<feature type="binding site" evidence="17">
    <location>
        <begin position="138"/>
        <end position="142"/>
    </location>
    <ligand>
        <name>D-ribulose 5-phosphate</name>
        <dbReference type="ChEBI" id="CHEBI:58121"/>
    </ligand>
</feature>
<evidence type="ECO:0000256" key="6">
    <source>
        <dbReference type="ARBA" id="ARBA00022619"/>
    </source>
</evidence>
<organism evidence="19 20">
    <name type="scientific">Anoxybacteroides rupiense</name>
    <dbReference type="NCBI Taxonomy" id="311460"/>
    <lineage>
        <taxon>Bacteria</taxon>
        <taxon>Bacillati</taxon>
        <taxon>Bacillota</taxon>
        <taxon>Bacilli</taxon>
        <taxon>Bacillales</taxon>
        <taxon>Anoxybacillaceae</taxon>
        <taxon>Anoxybacteroides</taxon>
    </lineage>
</organism>
<dbReference type="PANTHER" id="PTHR21327">
    <property type="entry name" value="GTP CYCLOHYDROLASE II-RELATED"/>
    <property type="match status" value="1"/>
</dbReference>
<evidence type="ECO:0000256" key="10">
    <source>
        <dbReference type="ARBA" id="ARBA00022833"/>
    </source>
</evidence>
<feature type="binding site" evidence="17">
    <location>
        <position position="268"/>
    </location>
    <ligand>
        <name>Zn(2+)</name>
        <dbReference type="ChEBI" id="CHEBI:29105"/>
        <note>catalytic</note>
    </ligand>
</feature>
<feature type="binding site" evidence="17">
    <location>
        <position position="162"/>
    </location>
    <ligand>
        <name>D-ribulose 5-phosphate</name>
        <dbReference type="ChEBI" id="CHEBI:58121"/>
    </ligand>
</feature>
<evidence type="ECO:0000256" key="15">
    <source>
        <dbReference type="ARBA" id="ARBA00023268"/>
    </source>
</evidence>
<comment type="function">
    <text evidence="2 17">Catalyzes the conversion of D-ribulose 5-phosphate to formate and 3,4-dihydroxy-2-butanone 4-phosphate.</text>
</comment>
<feature type="binding site" evidence="17">
    <location>
        <position position="355"/>
    </location>
    <ligand>
        <name>GTP</name>
        <dbReference type="ChEBI" id="CHEBI:37565"/>
    </ligand>
</feature>
<feature type="active site" description="Nucleophile; for GTP cyclohydrolase activity" evidence="17">
    <location>
        <position position="329"/>
    </location>
</feature>
<sequence>MFDTIEEAIYELMQGNVIIVCDDEDRENEGDFVALAEKATPEVINFMIKYGRGLVCVPITEELADKLDLVPMVNHNTDAHGTAFTVSIDHKSTTTGISAYERSTTIRELLNPNAKASDFKRPGHIFPLVAKKGGVLRRAGHTEAAVDLARLCGAKPAGVICEIIKEDGEMARVPDLRKIADEFDLKMITIKDLIQYRNKKEKLVKREVEITLPTEFGEFKAIGYTNSVDGKEHIALVKGEVIPDEPILVRVHSECLTGDVFGSYRCDCGPQLHAALRQIEEAGRGVLLYMRQEGRGIGLLNKLRAYKLQEQGYDTVEANEKLGFPADLRDYGIGAQILKDLGVTKMRLLTNNPRKIAGLKGYDLEVVERVPLQLPTKKENEKYLKTKYEKLGHMLHF</sequence>
<dbReference type="RefSeq" id="WP_159720091.1">
    <property type="nucleotide sequence ID" value="NZ_JAGUQN010000001.1"/>
</dbReference>
<comment type="similarity">
    <text evidence="17">In the C-terminal section; belongs to the GTP cyclohydrolase II family.</text>
</comment>
<dbReference type="InterPro" id="IPR032677">
    <property type="entry name" value="GTP_cyclohydro_II"/>
</dbReference>
<evidence type="ECO:0000256" key="5">
    <source>
        <dbReference type="ARBA" id="ARBA00005520"/>
    </source>
</evidence>
<dbReference type="InterPro" id="IPR036144">
    <property type="entry name" value="RibA-like_sf"/>
</dbReference>
<evidence type="ECO:0000313" key="19">
    <source>
        <dbReference type="EMBL" id="MDE8562450.1"/>
    </source>
</evidence>
<dbReference type="EMBL" id="JAQOTG010000001">
    <property type="protein sequence ID" value="MDE8562450.1"/>
    <property type="molecule type" value="Genomic_DNA"/>
</dbReference>
<dbReference type="PIRSF" id="PIRSF001259">
    <property type="entry name" value="RibA"/>
    <property type="match status" value="1"/>
</dbReference>
<feature type="domain" description="GTP cyclohydrolase II" evidence="18">
    <location>
        <begin position="206"/>
        <end position="371"/>
    </location>
</feature>
<evidence type="ECO:0000256" key="1">
    <source>
        <dbReference type="ARBA" id="ARBA00000141"/>
    </source>
</evidence>
<name>A0ABT5W1R9_9BACL</name>
<dbReference type="NCBIfam" id="TIGR00506">
    <property type="entry name" value="ribB"/>
    <property type="match status" value="1"/>
</dbReference>
<reference evidence="19 20" key="1">
    <citation type="submission" date="2023-01" db="EMBL/GenBank/DDBJ databases">
        <title>Genome-based reclassification of Anoxybacillus geothermalis as a later heterotypic synonym of Anoxybacillus rupiensis.</title>
        <authorList>
            <person name="Inan Bektas K."/>
            <person name="Canakci S."/>
            <person name="Belduz A.A."/>
            <person name="Guler H.H."/>
        </authorList>
    </citation>
    <scope>NUCLEOTIDE SEQUENCE [LARGE SCALE GENOMIC DNA]</scope>
    <source>
        <strain evidence="19 20">DSM 17127</strain>
    </source>
</reference>
<dbReference type="NCBIfam" id="NF001591">
    <property type="entry name" value="PRK00393.1"/>
    <property type="match status" value="1"/>
</dbReference>
<feature type="binding site" evidence="17">
    <location>
        <position position="31"/>
    </location>
    <ligand>
        <name>D-ribulose 5-phosphate</name>
        <dbReference type="ChEBI" id="CHEBI:58121"/>
    </ligand>
</feature>
<feature type="region of interest" description="DHBP synthase" evidence="17">
    <location>
        <begin position="1"/>
        <end position="199"/>
    </location>
</feature>
<evidence type="ECO:0000256" key="2">
    <source>
        <dbReference type="ARBA" id="ARBA00002284"/>
    </source>
</evidence>
<dbReference type="GO" id="GO:0003935">
    <property type="term" value="F:GTP cyclohydrolase II activity"/>
    <property type="evidence" value="ECO:0007669"/>
    <property type="project" value="UniProtKB-EC"/>
</dbReference>
<evidence type="ECO:0000256" key="7">
    <source>
        <dbReference type="ARBA" id="ARBA00022723"/>
    </source>
</evidence>
<proteinExistence type="inferred from homology"/>
<evidence type="ECO:0000256" key="17">
    <source>
        <dbReference type="HAMAP-Rule" id="MF_01283"/>
    </source>
</evidence>
<dbReference type="Pfam" id="PF00925">
    <property type="entry name" value="GTP_cyclohydro2"/>
    <property type="match status" value="1"/>
</dbReference>
<feature type="region of interest" description="GTP cyclohydrolase II" evidence="17">
    <location>
        <begin position="200"/>
        <end position="397"/>
    </location>
</feature>
<keyword evidence="14 17" id="KW-0456">Lyase</keyword>
<dbReference type="Gene3D" id="3.40.50.10990">
    <property type="entry name" value="GTP cyclohydrolase II"/>
    <property type="match status" value="1"/>
</dbReference>
<feature type="binding site" evidence="17">
    <location>
        <begin position="250"/>
        <end position="254"/>
    </location>
    <ligand>
        <name>GTP</name>
        <dbReference type="ChEBI" id="CHEBI:37565"/>
    </ligand>
</feature>
<feature type="binding site" evidence="17">
    <location>
        <position position="27"/>
    </location>
    <ligand>
        <name>Mg(2+)</name>
        <dbReference type="ChEBI" id="CHEBI:18420"/>
        <label>2</label>
    </ligand>
</feature>
<keyword evidence="9 17" id="KW-0378">Hydrolase</keyword>
<feature type="active site" description="Proton acceptor; for GTP cyclohydrolase activity" evidence="17">
    <location>
        <position position="327"/>
    </location>
</feature>
<keyword evidence="7 17" id="KW-0479">Metal-binding</keyword>
<dbReference type="HAMAP" id="MF_01283">
    <property type="entry name" value="RibBA"/>
    <property type="match status" value="1"/>
</dbReference>
<comment type="cofactor">
    <cofactor evidence="17">
        <name>Mg(2+)</name>
        <dbReference type="ChEBI" id="CHEBI:18420"/>
    </cofactor>
    <cofactor evidence="17">
        <name>Mn(2+)</name>
        <dbReference type="ChEBI" id="CHEBI:29035"/>
    </cofactor>
    <text evidence="17">Binds 2 divalent metal cations per subunit. Magnesium or manganese.</text>
</comment>
<dbReference type="InterPro" id="IPR000926">
    <property type="entry name" value="RibA"/>
</dbReference>
<feature type="binding site" evidence="17">
    <location>
        <position position="271"/>
    </location>
    <ligand>
        <name>GTP</name>
        <dbReference type="ChEBI" id="CHEBI:37565"/>
    </ligand>
</feature>
<dbReference type="NCBIfam" id="NF006803">
    <property type="entry name" value="PRK09311.1"/>
    <property type="match status" value="1"/>
</dbReference>
<feature type="binding site" evidence="17">
    <location>
        <position position="27"/>
    </location>
    <ligand>
        <name>Mg(2+)</name>
        <dbReference type="ChEBI" id="CHEBI:18420"/>
        <label>1</label>
    </ligand>
</feature>
<evidence type="ECO:0000256" key="11">
    <source>
        <dbReference type="ARBA" id="ARBA00022842"/>
    </source>
</evidence>
<comment type="pathway">
    <text evidence="3 17">Cofactor biosynthesis; riboflavin biosynthesis; 5-amino-6-(D-ribitylamino)uracil from GTP: step 1/4.</text>
</comment>
<comment type="caution">
    <text evidence="19">The sequence shown here is derived from an EMBL/GenBank/DDBJ whole genome shotgun (WGS) entry which is preliminary data.</text>
</comment>
<keyword evidence="8 17" id="KW-0547">Nucleotide-binding</keyword>
<keyword evidence="20" id="KW-1185">Reference proteome</keyword>
<keyword evidence="10 17" id="KW-0862">Zinc</keyword>
<dbReference type="EC" id="4.1.99.12" evidence="17"/>
<comment type="cofactor">
    <cofactor evidence="17">
        <name>Zn(2+)</name>
        <dbReference type="ChEBI" id="CHEBI:29105"/>
    </cofactor>
    <text evidence="17">Binds 1 zinc ion per subunit.</text>
</comment>
<keyword evidence="6 17" id="KW-0686">Riboflavin biosynthesis</keyword>
<dbReference type="EC" id="3.5.4.25" evidence="17"/>
<evidence type="ECO:0000256" key="8">
    <source>
        <dbReference type="ARBA" id="ARBA00022741"/>
    </source>
</evidence>
<comment type="pathway">
    <text evidence="4 17">Cofactor biosynthesis; riboflavin biosynthesis; 2-hydroxy-3-oxobutyl phosphate from D-ribulose 5-phosphate: step 1/1.</text>
</comment>
<evidence type="ECO:0000256" key="12">
    <source>
        <dbReference type="ARBA" id="ARBA00023134"/>
    </source>
</evidence>
<dbReference type="GO" id="GO:0008686">
    <property type="term" value="F:3,4-dihydroxy-2-butanone-4-phosphate synthase activity"/>
    <property type="evidence" value="ECO:0007669"/>
    <property type="project" value="UniProtKB-EC"/>
</dbReference>
<dbReference type="SUPFAM" id="SSF142695">
    <property type="entry name" value="RibA-like"/>
    <property type="match status" value="1"/>
</dbReference>
<dbReference type="HAMAP" id="MF_00179">
    <property type="entry name" value="RibA"/>
    <property type="match status" value="1"/>
</dbReference>
<keyword evidence="15 17" id="KW-0511">Multifunctional enzyme</keyword>
<dbReference type="CDD" id="cd00641">
    <property type="entry name" value="GTP_cyclohydro2"/>
    <property type="match status" value="1"/>
</dbReference>
<protein>
    <recommendedName>
        <fullName evidence="17">Riboflavin biosynthesis protein RibBA</fullName>
    </recommendedName>
    <domain>
        <recommendedName>
            <fullName evidence="17">3,4-dihydroxy-2-butanone 4-phosphate synthase</fullName>
            <shortName evidence="17">DHBP synthase</shortName>
            <ecNumber evidence="17">4.1.99.12</ecNumber>
        </recommendedName>
    </domain>
    <domain>
        <recommendedName>
            <fullName evidence="17">GTP cyclohydrolase-2</fullName>
            <ecNumber evidence="17">3.5.4.25</ecNumber>
        </recommendedName>
        <alternativeName>
            <fullName evidence="17">GTP cyclohydrolase II</fullName>
        </alternativeName>
    </domain>
</protein>
<keyword evidence="11 17" id="KW-0460">Magnesium</keyword>
<evidence type="ECO:0000259" key="18">
    <source>
        <dbReference type="Pfam" id="PF00925"/>
    </source>
</evidence>
<dbReference type="Gene3D" id="3.90.870.10">
    <property type="entry name" value="DHBP synthase"/>
    <property type="match status" value="1"/>
</dbReference>
<comment type="similarity">
    <text evidence="5 17">In the N-terminal section; belongs to the DHBP synthase family.</text>
</comment>
<feature type="binding site" evidence="17">
    <location>
        <position position="255"/>
    </location>
    <ligand>
        <name>Zn(2+)</name>
        <dbReference type="ChEBI" id="CHEBI:29105"/>
        <note>catalytic</note>
    </ligand>
</feature>
<dbReference type="HAMAP" id="MF_00180">
    <property type="entry name" value="RibB"/>
    <property type="match status" value="1"/>
</dbReference>
<dbReference type="InterPro" id="IPR000422">
    <property type="entry name" value="DHBP_synthase_RibB"/>
</dbReference>
<feature type="site" description="Essential for DHBP synthase activity" evidence="17">
    <location>
        <position position="162"/>
    </location>
</feature>
<dbReference type="Proteomes" id="UP001213979">
    <property type="component" value="Unassembled WGS sequence"/>
</dbReference>
<evidence type="ECO:0000256" key="16">
    <source>
        <dbReference type="ARBA" id="ARBA00049295"/>
    </source>
</evidence>
<evidence type="ECO:0000313" key="20">
    <source>
        <dbReference type="Proteomes" id="UP001213979"/>
    </source>
</evidence>
<feature type="binding site" evidence="17">
    <location>
        <begin position="293"/>
        <end position="295"/>
    </location>
    <ligand>
        <name>GTP</name>
        <dbReference type="ChEBI" id="CHEBI:37565"/>
    </ligand>
</feature>
<feature type="binding site" evidence="17">
    <location>
        <begin position="26"/>
        <end position="27"/>
    </location>
    <ligand>
        <name>D-ribulose 5-phosphate</name>
        <dbReference type="ChEBI" id="CHEBI:58121"/>
    </ligand>
</feature>
<evidence type="ECO:0000256" key="13">
    <source>
        <dbReference type="ARBA" id="ARBA00023211"/>
    </source>
</evidence>
<comment type="catalytic activity">
    <reaction evidence="1 17">
        <text>D-ribulose 5-phosphate = (2S)-2-hydroxy-3-oxobutyl phosphate + formate + H(+)</text>
        <dbReference type="Rhea" id="RHEA:18457"/>
        <dbReference type="ChEBI" id="CHEBI:15378"/>
        <dbReference type="ChEBI" id="CHEBI:15740"/>
        <dbReference type="ChEBI" id="CHEBI:58121"/>
        <dbReference type="ChEBI" id="CHEBI:58830"/>
        <dbReference type="EC" id="4.1.99.12"/>
    </reaction>
</comment>
<dbReference type="PANTHER" id="PTHR21327:SF18">
    <property type="entry name" value="3,4-DIHYDROXY-2-BUTANONE 4-PHOSPHATE SYNTHASE"/>
    <property type="match status" value="1"/>
</dbReference>
<evidence type="ECO:0000256" key="14">
    <source>
        <dbReference type="ARBA" id="ARBA00023239"/>
    </source>
</evidence>
<keyword evidence="12 17" id="KW-0342">GTP-binding</keyword>
<accession>A0ABT5W1R9</accession>
<dbReference type="SUPFAM" id="SSF55821">
    <property type="entry name" value="YrdC/RibB"/>
    <property type="match status" value="1"/>
</dbReference>
<keyword evidence="13 17" id="KW-0464">Manganese</keyword>
<comment type="function">
    <text evidence="17">Catalyzes the conversion of GTP to 2,5-diamino-6-ribosylamino-4(3H)-pyrimidinone 5'-phosphate (DARP), formate and pyrophosphate.</text>
</comment>
<evidence type="ECO:0000256" key="3">
    <source>
        <dbReference type="ARBA" id="ARBA00004853"/>
    </source>
</evidence>
<feature type="binding site" evidence="17">
    <location>
        <position position="350"/>
    </location>
    <ligand>
        <name>GTP</name>
        <dbReference type="ChEBI" id="CHEBI:37565"/>
    </ligand>
</feature>
<feature type="site" description="Essential for DHBP synthase activity" evidence="17">
    <location>
        <position position="124"/>
    </location>
</feature>
<dbReference type="Pfam" id="PF00926">
    <property type="entry name" value="DHBP_synthase"/>
    <property type="match status" value="1"/>
</dbReference>
<feature type="binding site" evidence="17">
    <location>
        <position position="315"/>
    </location>
    <ligand>
        <name>GTP</name>
        <dbReference type="ChEBI" id="CHEBI:37565"/>
    </ligand>
</feature>
<feature type="binding site" evidence="17">
    <location>
        <position position="141"/>
    </location>
    <ligand>
        <name>Mg(2+)</name>
        <dbReference type="ChEBI" id="CHEBI:18420"/>
        <label>2</label>
    </ligand>
</feature>
<feature type="binding site" evidence="17">
    <location>
        <position position="266"/>
    </location>
    <ligand>
        <name>Zn(2+)</name>
        <dbReference type="ChEBI" id="CHEBI:29105"/>
        <note>catalytic</note>
    </ligand>
</feature>
<comment type="catalytic activity">
    <reaction evidence="16 17">
        <text>GTP + 4 H2O = 2,5-diamino-6-hydroxy-4-(5-phosphoribosylamino)-pyrimidine + formate + 2 phosphate + 3 H(+)</text>
        <dbReference type="Rhea" id="RHEA:23704"/>
        <dbReference type="ChEBI" id="CHEBI:15377"/>
        <dbReference type="ChEBI" id="CHEBI:15378"/>
        <dbReference type="ChEBI" id="CHEBI:15740"/>
        <dbReference type="ChEBI" id="CHEBI:37565"/>
        <dbReference type="ChEBI" id="CHEBI:43474"/>
        <dbReference type="ChEBI" id="CHEBI:58614"/>
        <dbReference type="EC" id="3.5.4.25"/>
    </reaction>
</comment>